<proteinExistence type="predicted"/>
<accession>A0A2H0LYS9</accession>
<name>A0A2H0LYS9_9BACT</name>
<keyword evidence="1" id="KW-1133">Transmembrane helix</keyword>
<evidence type="ECO:0000313" key="3">
    <source>
        <dbReference type="Proteomes" id="UP000229641"/>
    </source>
</evidence>
<gene>
    <name evidence="2" type="ORF">COV72_07265</name>
</gene>
<dbReference type="AlphaFoldDB" id="A0A2H0LYS9"/>
<protein>
    <submittedName>
        <fullName evidence="2">Uncharacterized protein</fullName>
    </submittedName>
</protein>
<keyword evidence="1" id="KW-0812">Transmembrane</keyword>
<evidence type="ECO:0000313" key="2">
    <source>
        <dbReference type="EMBL" id="PIQ88645.1"/>
    </source>
</evidence>
<dbReference type="EMBL" id="PCWA01000093">
    <property type="protein sequence ID" value="PIQ88645.1"/>
    <property type="molecule type" value="Genomic_DNA"/>
</dbReference>
<sequence length="174" mass="20498">MQSEKLGILREKNLIFALSLITIFCLLYIIRLKLQLKNEIQKRLYPQLDFELIHNPENNDYGFSIENSSPFTVKNIILQDLGAVLTDFGFEKKVLLRFKPIELIKPKEKLRLKYEVFDREETLLSNIGENIIIHLVNTPLKISVNYSTMQDRTLHASYHKKADKFYLEKIEGRK</sequence>
<keyword evidence="1" id="KW-0472">Membrane</keyword>
<evidence type="ECO:0000256" key="1">
    <source>
        <dbReference type="SAM" id="Phobius"/>
    </source>
</evidence>
<comment type="caution">
    <text evidence="2">The sequence shown here is derived from an EMBL/GenBank/DDBJ whole genome shotgun (WGS) entry which is preliminary data.</text>
</comment>
<reference evidence="2 3" key="1">
    <citation type="submission" date="2017-09" db="EMBL/GenBank/DDBJ databases">
        <title>Depth-based differentiation of microbial function through sediment-hosted aquifers and enrichment of novel symbionts in the deep terrestrial subsurface.</title>
        <authorList>
            <person name="Probst A.J."/>
            <person name="Ladd B."/>
            <person name="Jarett J.K."/>
            <person name="Geller-Mcgrath D.E."/>
            <person name="Sieber C.M."/>
            <person name="Emerson J.B."/>
            <person name="Anantharaman K."/>
            <person name="Thomas B.C."/>
            <person name="Malmstrom R."/>
            <person name="Stieglmeier M."/>
            <person name="Klingl A."/>
            <person name="Woyke T."/>
            <person name="Ryan C.M."/>
            <person name="Banfield J.F."/>
        </authorList>
    </citation>
    <scope>NUCLEOTIDE SEQUENCE [LARGE SCALE GENOMIC DNA]</scope>
    <source>
        <strain evidence="2">CG11_big_fil_rev_8_21_14_0_20_42_13</strain>
    </source>
</reference>
<dbReference type="Proteomes" id="UP000229641">
    <property type="component" value="Unassembled WGS sequence"/>
</dbReference>
<feature type="transmembrane region" description="Helical" evidence="1">
    <location>
        <begin position="14"/>
        <end position="34"/>
    </location>
</feature>
<organism evidence="2 3">
    <name type="scientific">Candidatus Ghiorseimicrobium undicola</name>
    <dbReference type="NCBI Taxonomy" id="1974746"/>
    <lineage>
        <taxon>Bacteria</taxon>
        <taxon>Pseudomonadati</taxon>
        <taxon>Candidatus Omnitrophota</taxon>
        <taxon>Candidatus Ghiorseimicrobium</taxon>
    </lineage>
</organism>